<name>A0ACA9ND58_9GLOM</name>
<accession>A0ACA9ND58</accession>
<gene>
    <name evidence="1" type="ORF">DHETER_LOCUS8926</name>
</gene>
<organism evidence="1 2">
    <name type="scientific">Dentiscutata heterogama</name>
    <dbReference type="NCBI Taxonomy" id="1316150"/>
    <lineage>
        <taxon>Eukaryota</taxon>
        <taxon>Fungi</taxon>
        <taxon>Fungi incertae sedis</taxon>
        <taxon>Mucoromycota</taxon>
        <taxon>Glomeromycotina</taxon>
        <taxon>Glomeromycetes</taxon>
        <taxon>Diversisporales</taxon>
        <taxon>Gigasporaceae</taxon>
        <taxon>Dentiscutata</taxon>
    </lineage>
</organism>
<comment type="caution">
    <text evidence="1">The sequence shown here is derived from an EMBL/GenBank/DDBJ whole genome shotgun (WGS) entry which is preliminary data.</text>
</comment>
<feature type="non-terminal residue" evidence="1">
    <location>
        <position position="1"/>
    </location>
</feature>
<protein>
    <submittedName>
        <fullName evidence="1">2859_t:CDS:1</fullName>
    </submittedName>
</protein>
<dbReference type="Proteomes" id="UP000789702">
    <property type="component" value="Unassembled WGS sequence"/>
</dbReference>
<evidence type="ECO:0000313" key="1">
    <source>
        <dbReference type="EMBL" id="CAG8642962.1"/>
    </source>
</evidence>
<sequence>LIRREYLYDMGIDLEYIESLNTQAIKTKRATNQRSDQRLINLESVEPESNN</sequence>
<reference evidence="1" key="1">
    <citation type="submission" date="2021-06" db="EMBL/GenBank/DDBJ databases">
        <authorList>
            <person name="Kallberg Y."/>
            <person name="Tangrot J."/>
            <person name="Rosling A."/>
        </authorList>
    </citation>
    <scope>NUCLEOTIDE SEQUENCE</scope>
    <source>
        <strain evidence="1">IL203A</strain>
    </source>
</reference>
<dbReference type="EMBL" id="CAJVPU010014895">
    <property type="protein sequence ID" value="CAG8642962.1"/>
    <property type="molecule type" value="Genomic_DNA"/>
</dbReference>
<evidence type="ECO:0000313" key="2">
    <source>
        <dbReference type="Proteomes" id="UP000789702"/>
    </source>
</evidence>
<proteinExistence type="predicted"/>
<keyword evidence="2" id="KW-1185">Reference proteome</keyword>